<sequence>MPSNHHPRFEELLEAGRARRKHCPRSALSVCGLAAERDPVAIVQQSSEGRVPALVPLRYARMAASPFAFFRGLAMVQAADLASQPHSGILVQACGDAHLMNYGFFASPERNLLFDICDFDETHQAPWEWDVKRLATSLVLAARTLGLSDATGRGIVEAATGTYRRRMNEYARMSQMDVWYSKVSFDQLCASAHNDHLREQLDRLGQRARNRTHQRLLPKITADTGARLQLRDTPPTLFHLHKPSSLLPEDDQWLADGLADPALQPMMDDYLSTLKEDRALLVRRFNRVDIAFKVVGVGSVGTRCLVILLQDDYDQPLFLQLKEARPSVLERFTQPCVHGHQGKRVVFGQRLMQAASDVFLGWTTGPAGRHFYVRQLRDMKASADLENFDAETLRAYGQACAWTLARAHAKSGGQAAVIAGYMGNSGKFSDALSRYALLYADQVESDFEVFSRAIADGVLPVDASVDIGPFGSKRPSIKASVEDAG</sequence>
<dbReference type="InterPro" id="IPR018721">
    <property type="entry name" value="DUF2252"/>
</dbReference>
<accession>A0A4T0V387</accession>
<dbReference type="Proteomes" id="UP000308891">
    <property type="component" value="Unassembled WGS sequence"/>
</dbReference>
<reference evidence="1 2" key="1">
    <citation type="submission" date="2019-04" db="EMBL/GenBank/DDBJ databases">
        <title>Crenobacter sp. nov.</title>
        <authorList>
            <person name="Shi S."/>
        </authorList>
    </citation>
    <scope>NUCLEOTIDE SEQUENCE [LARGE SCALE GENOMIC DNA]</scope>
    <source>
        <strain evidence="1 2">GY 70310</strain>
    </source>
</reference>
<dbReference type="EMBL" id="STGJ01000002">
    <property type="protein sequence ID" value="TIC86098.1"/>
    <property type="molecule type" value="Genomic_DNA"/>
</dbReference>
<comment type="caution">
    <text evidence="1">The sequence shown here is derived from an EMBL/GenBank/DDBJ whole genome shotgun (WGS) entry which is preliminary data.</text>
</comment>
<protein>
    <submittedName>
        <fullName evidence="1">DUF2252 domain-containing protein</fullName>
    </submittedName>
</protein>
<name>A0A4T0V387_9NEIS</name>
<proteinExistence type="predicted"/>
<dbReference type="PANTHER" id="PTHR39441">
    <property type="entry name" value="DUF2252 DOMAIN-CONTAINING PROTEIN"/>
    <property type="match status" value="1"/>
</dbReference>
<dbReference type="Pfam" id="PF10009">
    <property type="entry name" value="DUF2252"/>
    <property type="match status" value="1"/>
</dbReference>
<dbReference type="RefSeq" id="WP_136551444.1">
    <property type="nucleotide sequence ID" value="NZ_STGJ01000002.1"/>
</dbReference>
<dbReference type="OrthoDB" id="1491115at2"/>
<organism evidence="1 2">
    <name type="scientific">Crenobacter intestini</name>
    <dbReference type="NCBI Taxonomy" id="2563443"/>
    <lineage>
        <taxon>Bacteria</taxon>
        <taxon>Pseudomonadati</taxon>
        <taxon>Pseudomonadota</taxon>
        <taxon>Betaproteobacteria</taxon>
        <taxon>Neisseriales</taxon>
        <taxon>Neisseriaceae</taxon>
        <taxon>Crenobacter</taxon>
    </lineage>
</organism>
<gene>
    <name evidence="1" type="ORF">E5K04_03070</name>
</gene>
<evidence type="ECO:0000313" key="1">
    <source>
        <dbReference type="EMBL" id="TIC86098.1"/>
    </source>
</evidence>
<dbReference type="AlphaFoldDB" id="A0A4T0V387"/>
<dbReference type="PANTHER" id="PTHR39441:SF1">
    <property type="entry name" value="DUF2252 DOMAIN-CONTAINING PROTEIN"/>
    <property type="match status" value="1"/>
</dbReference>
<keyword evidence="2" id="KW-1185">Reference proteome</keyword>
<evidence type="ECO:0000313" key="2">
    <source>
        <dbReference type="Proteomes" id="UP000308891"/>
    </source>
</evidence>